<dbReference type="AlphaFoldDB" id="D4XV67"/>
<dbReference type="STRING" id="747682.MALL_0773"/>
<evidence type="ECO:0000313" key="2">
    <source>
        <dbReference type="Proteomes" id="UP000004757"/>
    </source>
</evidence>
<sequence length="131" mass="15362">MKIKFLSISLQNERENKIEFTSELTRRAEEEYDVLFFHEPSQKIANQIEISKTRVNIFAGPTTLILKLNQWVENPFEQVFEGKTNSFSLFTYLHSLEFDQATSTYNFKYEIAPQAKSENLIGEFNVKLVIE</sequence>
<proteinExistence type="predicted"/>
<name>D4XV67_9BACT</name>
<dbReference type="RefSeq" id="WP_005683200.1">
    <property type="nucleotide sequence ID" value="NZ_ADNC01000004.1"/>
</dbReference>
<evidence type="ECO:0000313" key="1">
    <source>
        <dbReference type="EMBL" id="EFF41774.1"/>
    </source>
</evidence>
<dbReference type="Proteomes" id="UP000004757">
    <property type="component" value="Unassembled WGS sequence"/>
</dbReference>
<dbReference type="OrthoDB" id="399212at2"/>
<gene>
    <name evidence="1" type="ORF">MALL_0773</name>
</gene>
<reference evidence="1 2" key="1">
    <citation type="submission" date="2010-03" db="EMBL/GenBank/DDBJ databases">
        <authorList>
            <person name="Glass J.I."/>
            <person name="Benders G.A."/>
            <person name="Durkin A.S."/>
            <person name="Farmerie W.G."/>
            <person name="Hlavinka K."/>
            <person name="Hostetler J."/>
            <person name="Jackson J."/>
            <person name="May M.A."/>
            <person name="Miller R.H."/>
            <person name="Paralanov V."/>
            <person name="Radune D."/>
            <person name="Szczypinski B."/>
            <person name="Brown D.R."/>
        </authorList>
    </citation>
    <scope>NUCLEOTIDE SEQUENCE [LARGE SCALE GENOMIC DNA]</scope>
    <source>
        <strain evidence="1 2">A21JP2</strain>
    </source>
</reference>
<organism evidence="1 2">
    <name type="scientific">Mycoplasmopsis alligatoris A21JP2</name>
    <dbReference type="NCBI Taxonomy" id="747682"/>
    <lineage>
        <taxon>Bacteria</taxon>
        <taxon>Bacillati</taxon>
        <taxon>Mycoplasmatota</taxon>
        <taxon>Mycoplasmoidales</taxon>
        <taxon>Metamycoplasmataceae</taxon>
        <taxon>Mycoplasmopsis</taxon>
    </lineage>
</organism>
<comment type="caution">
    <text evidence="1">The sequence shown here is derived from an EMBL/GenBank/DDBJ whole genome shotgun (WGS) entry which is preliminary data.</text>
</comment>
<protein>
    <submittedName>
        <fullName evidence="1">Uncharacterized protein</fullName>
    </submittedName>
</protein>
<dbReference type="EMBL" id="ADNC01000004">
    <property type="protein sequence ID" value="EFF41774.1"/>
    <property type="molecule type" value="Genomic_DNA"/>
</dbReference>
<dbReference type="eggNOG" id="ENOG5030N2E">
    <property type="taxonomic scope" value="Bacteria"/>
</dbReference>
<keyword evidence="2" id="KW-1185">Reference proteome</keyword>
<accession>D4XV67</accession>